<sequence>MIWKSFILDNLVSLCMKIINSAVVVGLYYGFLITFSIGPSYLFLLRARFMEEGTEKKVSATTGFITGQLMMFISIYYAPLHLALGRPHTITVLALPYLLFHFFWKNNNHKNFFNYESTTKYLSMRNFSIQCVFLNNLIFQLFNYFILPSSILFRLVNIYMFRYNNKIKMLFLTSSFIGWLVGHILFIKWIELVLVWIQQNNWIKSNVFIRSNKYIVSELRNSMSRIFNIFLFITCVYYLGRIPSPIFTKKLKETSGMEERGENEKEIDIEIEKTSEKGEEGEDSDKIDEIDEEIDEREEIRVNGKEKTKDELYFKETYYKNRSVYETSYLDGNQKNSKFEIFKDKRDKDLFWFEKPLVTILFDYKRWNRPLRYIKNDRFANAVRNEMSQYFFYTCQSDGKERISFTYPPSLSTFFEMIQRKMSLFTTEKLSYEELYNYWSSTNEQKRKNLNNKLKNRAEALDKGFLALDVLEKRIRLCNDESKKKYLPKTYDPLLNGPYRERIQKSFALSIINKNSVKNYICINKIHGILLTTNYPEFEQKVDAVITDLNDKTILNRKKSIGRKEIIKKVPRWSYKLIDDLEQQEGEGEESVAEDYEIRSRKAKRVVIFTDNPQNGDTHIKDTNNADQADEVSLIRYSQQSDFRRDIIKGSMRSQRRKTVTWKLFQASAHSPLFLDRIDKPFFFSFDIFETMKIIFKNWMWKNTEFKILDYTEENTKESEKKEEDKGEEDKRGERVRIEIAEAWDSILLTQVIRGLLLVSQSILRKYILLPSLIIAKNIVRILLFQFPEWSEDLKDWNREMHVKCTYNGVQLSETEFPKNWLIDGIQIKILFPFRLKPWHRSKLRSPHKDPMKKKTKKNDFCFLTVWGMEAELPFGSPRKRLSFFDPIFKELKKKIIKLKGNRFVVLKVLNERTHFFFYVSKETKKWISQSIVFLKKKIKEISKINPIPLFGLREIYELNETKKDPIIRNSNRMVYESSIPIRSMNWTNYSLTEKKIKDLNDRTKTIINQIEKITKDKKKGFITPNIRSNKTNYDDKRLELQKKNIWQILKRRNVRLIRKSHYFIKVFIERVYIDIFLCIINIPRINVQLFLESTKKMINKYIYNNEANQKRIDKTNQSIIHFISTIKKSLFKITNISNKNSQIFCDISYLSQAYVFYKLSQSQVINLYKYKLKSVFQYHGTSPFLKNEIRDYFVGVQGIFTSKLTHKNLRNSVMNQWKNWLKGHYQYDLSQIRWSRLVPQKWRNRINQRRMAQNKDLTKCNSYEKNPSIHYEKPFEADSLPNQKNKFKKQYRYDLLSSKSINYTDKKASYIYGYRSLLQANNNQVISYNYNTHKMDTLTDILINNYLVEDDILDMEKNTDRKYFDWRILHFCLRNKIDIETWINTGTDSNKNIKPGANNYQIIDKTDKKVFFYYLTIHQKRNPSSQKKTFFDWMGMNVEIPSRPISNLELWFFSKFLIFYNAYTSKPWVIPIKLLLFNFNVKKNVSENKSMTGKKKRDIFVSSNEKKLLELETRNQGEREYAVRADLESTLSNQENDVEEDYDRSDMKRDRNKNKYKNNTEAELEFFLRRYLRFQLRWDYSLNQRIINNIKVYCLLLRLKNPRDISISSIQRGELSLEILMIQKDFTLTELMKKGILIIEPVRLSIKKDGQFIMYQTIGLSLIHKSKHQINQRYREKSYVDKKNFDKPIARHQKMTENKDKNHYDLLVPENILCSRRRRELRILIYLNSRNKKGMHKNTAFCNGDRVNNCYQVLAKNKDLDRDKNKLINLKLFLWPNYRLEDLACMNRYWFNTNNGSRFSMIRIHMYPRLRLKIR</sequence>
<feature type="transmembrane region" description="Helical" evidence="5">
    <location>
        <begin position="132"/>
        <end position="156"/>
    </location>
</feature>
<accession>A0A6H0EBC0</accession>
<dbReference type="PANTHER" id="PTHR33163">
    <property type="entry name" value="PROTEIN TIC 214-RELATED"/>
    <property type="match status" value="1"/>
</dbReference>
<evidence type="ECO:0000256" key="3">
    <source>
        <dbReference type="ARBA" id="ARBA00022780"/>
    </source>
</evidence>
<dbReference type="RefSeq" id="YP_009768475.1">
    <property type="nucleotide sequence ID" value="NC_047356.1"/>
</dbReference>
<comment type="function">
    <text evidence="1">Involved in protein precursor import into chloroplasts. May be part of an intermediate translocation complex acting as a protein-conducting channel at the inner envelope.</text>
</comment>
<feature type="compositionally biased region" description="Basic and acidic residues" evidence="4">
    <location>
        <begin position="258"/>
        <end position="278"/>
    </location>
</feature>
<evidence type="ECO:0000256" key="2">
    <source>
        <dbReference type="ARBA" id="ARBA00004478"/>
    </source>
</evidence>
<dbReference type="PANTHER" id="PTHR33163:SF40">
    <property type="entry name" value="PROTEIN TIC 214"/>
    <property type="match status" value="1"/>
</dbReference>
<keyword evidence="3" id="KW-1001">Plastid inner membrane</keyword>
<keyword evidence="5" id="KW-1133">Transmembrane helix</keyword>
<protein>
    <submittedName>
        <fullName evidence="6">Ycf1</fullName>
    </submittedName>
</protein>
<evidence type="ECO:0000256" key="4">
    <source>
        <dbReference type="SAM" id="MobiDB-lite"/>
    </source>
</evidence>
<comment type="subcellular location">
    <subcellularLocation>
        <location evidence="2">Plastid</location>
        <location evidence="2">Chloroplast inner membrane</location>
        <topology evidence="2">Multi-pass membrane protein</topology>
    </subcellularLocation>
</comment>
<evidence type="ECO:0000313" key="6">
    <source>
        <dbReference type="EMBL" id="QIS99093.1"/>
    </source>
</evidence>
<feature type="transmembrane region" description="Helical" evidence="5">
    <location>
        <begin position="223"/>
        <end position="240"/>
    </location>
</feature>
<name>A0A6H0EBC0_QUISA</name>
<feature type="transmembrane region" description="Helical" evidence="5">
    <location>
        <begin position="58"/>
        <end position="78"/>
    </location>
</feature>
<feature type="region of interest" description="Disordered" evidence="4">
    <location>
        <begin position="1534"/>
        <end position="1553"/>
    </location>
</feature>
<reference evidence="6" key="1">
    <citation type="journal article" date="2020" name="Syst. Biol.">
        <title>Exploration of Plastid Phylogenomic Conflict Yields New Insights into the Deep Relationships of Leguminosae.</title>
        <authorList>
            <person name="Zhang R."/>
            <person name="Wang Y.H."/>
            <person name="Jin J.J."/>
            <person name="Stull G.W."/>
            <person name="Bruneau A."/>
            <person name="Cardoso D."/>
            <person name="de Queiroz L.P."/>
            <person name="Moore M.J."/>
            <person name="Zhang S.D."/>
            <person name="Chen S.Y."/>
            <person name="Wang J."/>
            <person name="Li D.Z."/>
            <person name="Yi T.S."/>
        </authorList>
    </citation>
    <scope>NUCLEOTIDE SEQUENCE</scope>
    <source>
        <tissue evidence="6">Fresh</tissue>
    </source>
</reference>
<gene>
    <name evidence="6" type="primary">ycf1</name>
</gene>
<organism evidence="6">
    <name type="scientific">Quillaja saponaria</name>
    <name type="common">Soap bark tree</name>
    <dbReference type="NCBI Taxonomy" id="32244"/>
    <lineage>
        <taxon>Eukaryota</taxon>
        <taxon>Viridiplantae</taxon>
        <taxon>Streptophyta</taxon>
        <taxon>Embryophyta</taxon>
        <taxon>Tracheophyta</taxon>
        <taxon>Spermatophyta</taxon>
        <taxon>Magnoliopsida</taxon>
        <taxon>eudicotyledons</taxon>
        <taxon>Gunneridae</taxon>
        <taxon>Pentapetalae</taxon>
        <taxon>rosids</taxon>
        <taxon>fabids</taxon>
        <taxon>Fabales</taxon>
        <taxon>Quillajaceae</taxon>
        <taxon>Quillaja</taxon>
    </lineage>
</organism>
<evidence type="ECO:0000256" key="5">
    <source>
        <dbReference type="SAM" id="Phobius"/>
    </source>
</evidence>
<keyword evidence="6" id="KW-0934">Plastid</keyword>
<geneLocation type="plastid" evidence="6"/>
<dbReference type="InterPro" id="IPR008896">
    <property type="entry name" value="TIC214"/>
</dbReference>
<feature type="transmembrane region" description="Helical" evidence="5">
    <location>
        <begin position="176"/>
        <end position="197"/>
    </location>
</feature>
<feature type="transmembrane region" description="Helical" evidence="5">
    <location>
        <begin position="26"/>
        <end position="46"/>
    </location>
</feature>
<dbReference type="Pfam" id="PF05758">
    <property type="entry name" value="Ycf1"/>
    <property type="match status" value="1"/>
</dbReference>
<dbReference type="GO" id="GO:0009706">
    <property type="term" value="C:chloroplast inner membrane"/>
    <property type="evidence" value="ECO:0007669"/>
    <property type="project" value="UniProtKB-SubCell"/>
</dbReference>
<dbReference type="EMBL" id="MN709839">
    <property type="protein sequence ID" value="QIS99093.1"/>
    <property type="molecule type" value="Genomic_DNA"/>
</dbReference>
<feature type="transmembrane region" description="Helical" evidence="5">
    <location>
        <begin position="84"/>
        <end position="104"/>
    </location>
</feature>
<feature type="compositionally biased region" description="Acidic residues" evidence="4">
    <location>
        <begin position="279"/>
        <end position="290"/>
    </location>
</feature>
<keyword evidence="5" id="KW-0812">Transmembrane</keyword>
<proteinExistence type="predicted"/>
<feature type="region of interest" description="Disordered" evidence="4">
    <location>
        <begin position="258"/>
        <end position="290"/>
    </location>
</feature>
<keyword evidence="5" id="KW-0472">Membrane</keyword>
<dbReference type="GeneID" id="54608494"/>
<evidence type="ECO:0000256" key="1">
    <source>
        <dbReference type="ARBA" id="ARBA00002515"/>
    </source>
</evidence>